<dbReference type="Proteomes" id="UP000326857">
    <property type="component" value="Unassembled WGS sequence"/>
</dbReference>
<evidence type="ECO:0000313" key="1">
    <source>
        <dbReference type="EMBL" id="VVT02380.1"/>
    </source>
</evidence>
<name>A0A5E7Y734_9SPHN</name>
<organism evidence="1 2">
    <name type="scientific">Sphingomonas aurantiaca</name>
    <dbReference type="NCBI Taxonomy" id="185949"/>
    <lineage>
        <taxon>Bacteria</taxon>
        <taxon>Pseudomonadati</taxon>
        <taxon>Pseudomonadota</taxon>
        <taxon>Alphaproteobacteria</taxon>
        <taxon>Sphingomonadales</taxon>
        <taxon>Sphingomonadaceae</taxon>
        <taxon>Sphingomonas</taxon>
    </lineage>
</organism>
<accession>A0A5E7Y734</accession>
<evidence type="ECO:0000313" key="2">
    <source>
        <dbReference type="Proteomes" id="UP000326857"/>
    </source>
</evidence>
<dbReference type="AlphaFoldDB" id="A0A5E7Y734"/>
<reference evidence="1 2" key="1">
    <citation type="submission" date="2019-09" db="EMBL/GenBank/DDBJ databases">
        <authorList>
            <person name="Dittami M. S."/>
        </authorList>
    </citation>
    <scope>NUCLEOTIDE SEQUENCE [LARGE SCALE GENOMIC DNA]</scope>
    <source>
        <strain evidence="1">SPHINGO391</strain>
    </source>
</reference>
<gene>
    <name evidence="1" type="ORF">SPHINGO391_350372</name>
</gene>
<protein>
    <submittedName>
        <fullName evidence="1">Uncharacterized protein</fullName>
    </submittedName>
</protein>
<sequence length="76" mass="8005">MPFAFGPGVGGRATRREASLPRLAIFGEGGATSDGMCGAARLEMAASYAAATPCQSVMYYPYNKWRPSSQQDVDGP</sequence>
<dbReference type="EMBL" id="CABVLI010000029">
    <property type="protein sequence ID" value="VVT02380.1"/>
    <property type="molecule type" value="Genomic_DNA"/>
</dbReference>
<proteinExistence type="predicted"/>